<dbReference type="EMBL" id="JACHHG010000008">
    <property type="protein sequence ID" value="MBB6098821.1"/>
    <property type="molecule type" value="Genomic_DNA"/>
</dbReference>
<proteinExistence type="predicted"/>
<protein>
    <submittedName>
        <fullName evidence="6">Putative Fe-S cluster protein YjdI</fullName>
    </submittedName>
</protein>
<organism evidence="6 7">
    <name type="scientific">Deinobacterium chartae</name>
    <dbReference type="NCBI Taxonomy" id="521158"/>
    <lineage>
        <taxon>Bacteria</taxon>
        <taxon>Thermotogati</taxon>
        <taxon>Deinococcota</taxon>
        <taxon>Deinococci</taxon>
        <taxon>Deinococcales</taxon>
        <taxon>Deinococcaceae</taxon>
        <taxon>Deinobacterium</taxon>
    </lineage>
</organism>
<dbReference type="GO" id="GO:0046872">
    <property type="term" value="F:metal ion binding"/>
    <property type="evidence" value="ECO:0007669"/>
    <property type="project" value="UniProtKB-KW"/>
</dbReference>
<keyword evidence="1" id="KW-0001">2Fe-2S</keyword>
<dbReference type="GO" id="GO:0051537">
    <property type="term" value="F:2 iron, 2 sulfur cluster binding"/>
    <property type="evidence" value="ECO:0007669"/>
    <property type="project" value="UniProtKB-KW"/>
</dbReference>
<keyword evidence="7" id="KW-1185">Reference proteome</keyword>
<evidence type="ECO:0000313" key="7">
    <source>
        <dbReference type="Proteomes" id="UP000569951"/>
    </source>
</evidence>
<keyword evidence="2" id="KW-0479">Metal-binding</keyword>
<dbReference type="InterPro" id="IPR042216">
    <property type="entry name" value="MitoNEET_CISD"/>
</dbReference>
<evidence type="ECO:0000256" key="4">
    <source>
        <dbReference type="ARBA" id="ARBA00023014"/>
    </source>
</evidence>
<dbReference type="Pfam" id="PF06902">
    <property type="entry name" value="Fer4_19"/>
    <property type="match status" value="1"/>
</dbReference>
<evidence type="ECO:0000256" key="1">
    <source>
        <dbReference type="ARBA" id="ARBA00022714"/>
    </source>
</evidence>
<evidence type="ECO:0000256" key="3">
    <source>
        <dbReference type="ARBA" id="ARBA00023004"/>
    </source>
</evidence>
<dbReference type="SMART" id="SM00704">
    <property type="entry name" value="ZnF_CDGSH"/>
    <property type="match status" value="1"/>
</dbReference>
<evidence type="ECO:0000259" key="5">
    <source>
        <dbReference type="SMART" id="SM00704"/>
    </source>
</evidence>
<reference evidence="6 7" key="1">
    <citation type="submission" date="2020-08" db="EMBL/GenBank/DDBJ databases">
        <title>Genomic Encyclopedia of Type Strains, Phase IV (KMG-IV): sequencing the most valuable type-strain genomes for metagenomic binning, comparative biology and taxonomic classification.</title>
        <authorList>
            <person name="Goeker M."/>
        </authorList>
    </citation>
    <scope>NUCLEOTIDE SEQUENCE [LARGE SCALE GENOMIC DNA]</scope>
    <source>
        <strain evidence="6 7">DSM 21458</strain>
    </source>
</reference>
<dbReference type="Gene3D" id="3.40.5.90">
    <property type="entry name" value="CDGSH iron-sulfur domain, mitoNEET-type"/>
    <property type="match status" value="1"/>
</dbReference>
<dbReference type="InterPro" id="IPR010693">
    <property type="entry name" value="Divergent_4Fe-4S_mono-cluster"/>
</dbReference>
<dbReference type="Proteomes" id="UP000569951">
    <property type="component" value="Unassembled WGS sequence"/>
</dbReference>
<comment type="caution">
    <text evidence="6">The sequence shown here is derived from an EMBL/GenBank/DDBJ whole genome shotgun (WGS) entry which is preliminary data.</text>
</comment>
<evidence type="ECO:0000256" key="2">
    <source>
        <dbReference type="ARBA" id="ARBA00022723"/>
    </source>
</evidence>
<gene>
    <name evidence="6" type="ORF">HNR42_002256</name>
</gene>
<dbReference type="GO" id="GO:0005737">
    <property type="term" value="C:cytoplasm"/>
    <property type="evidence" value="ECO:0007669"/>
    <property type="project" value="UniProtKB-ARBA"/>
</dbReference>
<keyword evidence="3" id="KW-0408">Iron</keyword>
<dbReference type="InterPro" id="IPR018967">
    <property type="entry name" value="FeS-contain_CDGSH-typ"/>
</dbReference>
<dbReference type="RefSeq" id="WP_343058368.1">
    <property type="nucleotide sequence ID" value="NZ_JACHHG010000008.1"/>
</dbReference>
<dbReference type="AlphaFoldDB" id="A0A841HZ63"/>
<evidence type="ECO:0000313" key="6">
    <source>
        <dbReference type="EMBL" id="MBB6098821.1"/>
    </source>
</evidence>
<sequence>MSGEVPGPQRGKAYRGSRITVYYDAQRCIHFAACVRGLPEVFDPARRPWIEAAGAEAGVLAEVVRRCPTGALQYHLEEGEPEMPSVPTVIEPSPDGPLLVRGDLRICGPDGERSETRVALCRCGASANKPFCDGSHGRIGWKSEAHTPGP</sequence>
<dbReference type="SUPFAM" id="SSF54862">
    <property type="entry name" value="4Fe-4S ferredoxins"/>
    <property type="match status" value="1"/>
</dbReference>
<keyword evidence="4" id="KW-0411">Iron-sulfur</keyword>
<name>A0A841HZ63_9DEIO</name>
<dbReference type="Pfam" id="PF09360">
    <property type="entry name" value="zf-CDGSH"/>
    <property type="match status" value="1"/>
</dbReference>
<accession>A0A841HZ63</accession>
<feature type="domain" description="Iron-binding zinc finger CDGSH type" evidence="5">
    <location>
        <begin position="107"/>
        <end position="142"/>
    </location>
</feature>